<evidence type="ECO:0000259" key="1">
    <source>
        <dbReference type="Pfam" id="PF02627"/>
    </source>
</evidence>
<dbReference type="RefSeq" id="WP_125705129.1">
    <property type="nucleotide sequence ID" value="NZ_JBHTOO010000028.1"/>
</dbReference>
<sequence length="118" mass="12668">MSDIDYATENKHDKENTGRLLKQTKIVGMDFIKMHQDAIADGALSKKEKELMALSISIVIHCEGCINSHLAAAKDAGATVEEVVEAVDVAIMMNGGPAIVYGGKALEAAEQYYGVDLK</sequence>
<dbReference type="PANTHER" id="PTHR33930:SF2">
    <property type="entry name" value="BLR3452 PROTEIN"/>
    <property type="match status" value="1"/>
</dbReference>
<dbReference type="InterPro" id="IPR029032">
    <property type="entry name" value="AhpD-like"/>
</dbReference>
<name>A0ABW9P7C7_9LACO</name>
<dbReference type="InterPro" id="IPR003779">
    <property type="entry name" value="CMD-like"/>
</dbReference>
<reference evidence="2 3" key="1">
    <citation type="journal article" date="2019" name="Syst. Appl. Microbiol.">
        <title>Polyphasic characterization of two novel Lactobacillus spp. isolated from blown salami packages: Description of Lactobacillus halodurans sp. nov. and Lactobacillus salsicarnum sp. nov.</title>
        <authorList>
            <person name="Schuster J.A."/>
            <person name="Klingl A."/>
            <person name="Vogel R.F."/>
            <person name="Ehrmann M.A."/>
        </authorList>
    </citation>
    <scope>NUCLEOTIDE SEQUENCE [LARGE SCALE GENOMIC DNA]</scope>
    <source>
        <strain evidence="2 3">TMW 1.2098</strain>
    </source>
</reference>
<dbReference type="PANTHER" id="PTHR33930">
    <property type="entry name" value="ALKYL HYDROPEROXIDE REDUCTASE AHPD"/>
    <property type="match status" value="1"/>
</dbReference>
<dbReference type="NCBIfam" id="TIGR00778">
    <property type="entry name" value="ahpD_dom"/>
    <property type="match status" value="1"/>
</dbReference>
<dbReference type="Gene3D" id="1.20.1290.10">
    <property type="entry name" value="AhpD-like"/>
    <property type="match status" value="1"/>
</dbReference>
<proteinExistence type="predicted"/>
<dbReference type="SUPFAM" id="SSF69118">
    <property type="entry name" value="AhpD-like"/>
    <property type="match status" value="1"/>
</dbReference>
<evidence type="ECO:0000313" key="3">
    <source>
        <dbReference type="Proteomes" id="UP000436655"/>
    </source>
</evidence>
<dbReference type="InterPro" id="IPR004675">
    <property type="entry name" value="AhpD_core"/>
</dbReference>
<accession>A0ABW9P7C7</accession>
<dbReference type="EMBL" id="VDFN01000003">
    <property type="protein sequence ID" value="MQS44857.1"/>
    <property type="molecule type" value="Genomic_DNA"/>
</dbReference>
<feature type="domain" description="Carboxymuconolactone decarboxylase-like" evidence="1">
    <location>
        <begin position="32"/>
        <end position="107"/>
    </location>
</feature>
<dbReference type="Pfam" id="PF02627">
    <property type="entry name" value="CMD"/>
    <property type="match status" value="1"/>
</dbReference>
<dbReference type="Proteomes" id="UP000436655">
    <property type="component" value="Unassembled WGS sequence"/>
</dbReference>
<comment type="caution">
    <text evidence="2">The sequence shown here is derived from an EMBL/GenBank/DDBJ whole genome shotgun (WGS) entry which is preliminary data.</text>
</comment>
<evidence type="ECO:0000313" key="2">
    <source>
        <dbReference type="EMBL" id="MQS44857.1"/>
    </source>
</evidence>
<gene>
    <name evidence="2" type="ORF">FHL03_05085</name>
</gene>
<keyword evidence="3" id="KW-1185">Reference proteome</keyword>
<protein>
    <submittedName>
        <fullName evidence="2">Carboxymuconolactone decarboxylase family protein</fullName>
    </submittedName>
</protein>
<organism evidence="2 3">
    <name type="scientific">Companilactobacillus mishanensis</name>
    <dbReference type="NCBI Taxonomy" id="2486008"/>
    <lineage>
        <taxon>Bacteria</taxon>
        <taxon>Bacillati</taxon>
        <taxon>Bacillota</taxon>
        <taxon>Bacilli</taxon>
        <taxon>Lactobacillales</taxon>
        <taxon>Lactobacillaceae</taxon>
        <taxon>Companilactobacillus</taxon>
    </lineage>
</organism>